<name>A0A8H7S837_9FUNG</name>
<sequence>MMTSKAKEKNKNSGASSSIINKQFTSAKLSALWKVVKAIFVTLLFGSLGVKRYISQGGPFTPLTCSVFGYKCERKYDVPYRGGYVHEDYVAAEHVFKENFYAGEEVGAGVSAFVNGELVLDIQGGWQNVEEQIPYTENTLQMVFSSTKVLAGIVVARFVDQGILSYNEKITAYWSEFGQGNKENVTLGDLMLHAGGVGYLDVPITSAEAEDPERWSNILASQPHNFGGIRTRSYNSVTYGWYINEILKRTANTTVHSVAVNELNKQYNIEWNLKPYQRQYDDRIPPFYPGPIIFQIARLVELVGGPVNFFKAMFQPNDIGTKSYYGVFLDGIAPTECRRLAERRIETPAISGYTNAYSIAKLAAMMANGGKAVVGGEPDLLSPEGFALSSTRIEPPELDLVMGKAMPQEKGGWGVFNEIVIEGVEFSGWSGVGGSVFIWNQKHKIGFGYVMNANPSWESPDKRSIGILRQIVKQALKKNM</sequence>
<dbReference type="InterPro" id="IPR052907">
    <property type="entry name" value="Beta-lactamase/esterase"/>
</dbReference>
<evidence type="ECO:0000259" key="2">
    <source>
        <dbReference type="Pfam" id="PF00144"/>
    </source>
</evidence>
<feature type="domain" description="Beta-lactamase-related" evidence="2">
    <location>
        <begin position="104"/>
        <end position="460"/>
    </location>
</feature>
<dbReference type="Pfam" id="PF00144">
    <property type="entry name" value="Beta-lactamase"/>
    <property type="match status" value="1"/>
</dbReference>
<accession>A0A8H7S837</accession>
<dbReference type="InterPro" id="IPR012338">
    <property type="entry name" value="Beta-lactam/transpept-like"/>
</dbReference>
<dbReference type="EMBL" id="JAEPRB010000063">
    <property type="protein sequence ID" value="KAG2223336.1"/>
    <property type="molecule type" value="Genomic_DNA"/>
</dbReference>
<evidence type="ECO:0000313" key="3">
    <source>
        <dbReference type="EMBL" id="KAG2223336.1"/>
    </source>
</evidence>
<organism evidence="3 4">
    <name type="scientific">Circinella minor</name>
    <dbReference type="NCBI Taxonomy" id="1195481"/>
    <lineage>
        <taxon>Eukaryota</taxon>
        <taxon>Fungi</taxon>
        <taxon>Fungi incertae sedis</taxon>
        <taxon>Mucoromycota</taxon>
        <taxon>Mucoromycotina</taxon>
        <taxon>Mucoromycetes</taxon>
        <taxon>Mucorales</taxon>
        <taxon>Lichtheimiaceae</taxon>
        <taxon>Circinella</taxon>
    </lineage>
</organism>
<dbReference type="Proteomes" id="UP000646827">
    <property type="component" value="Unassembled WGS sequence"/>
</dbReference>
<keyword evidence="1" id="KW-0812">Transmembrane</keyword>
<gene>
    <name evidence="3" type="ORF">INT45_008993</name>
</gene>
<evidence type="ECO:0000256" key="1">
    <source>
        <dbReference type="SAM" id="Phobius"/>
    </source>
</evidence>
<evidence type="ECO:0000313" key="4">
    <source>
        <dbReference type="Proteomes" id="UP000646827"/>
    </source>
</evidence>
<reference evidence="3 4" key="1">
    <citation type="submission" date="2020-12" db="EMBL/GenBank/DDBJ databases">
        <title>Metabolic potential, ecology and presence of endohyphal bacteria is reflected in genomic diversity of Mucoromycotina.</title>
        <authorList>
            <person name="Muszewska A."/>
            <person name="Okrasinska A."/>
            <person name="Steczkiewicz K."/>
            <person name="Drgas O."/>
            <person name="Orlowska M."/>
            <person name="Perlinska-Lenart U."/>
            <person name="Aleksandrzak-Piekarczyk T."/>
            <person name="Szatraj K."/>
            <person name="Zielenkiewicz U."/>
            <person name="Pilsyk S."/>
            <person name="Malc E."/>
            <person name="Mieczkowski P."/>
            <person name="Kruszewska J.S."/>
            <person name="Biernat P."/>
            <person name="Pawlowska J."/>
        </authorList>
    </citation>
    <scope>NUCLEOTIDE SEQUENCE [LARGE SCALE GENOMIC DNA]</scope>
    <source>
        <strain evidence="3 4">CBS 142.35</strain>
    </source>
</reference>
<proteinExistence type="predicted"/>
<protein>
    <recommendedName>
        <fullName evidence="2">Beta-lactamase-related domain-containing protein</fullName>
    </recommendedName>
</protein>
<keyword evidence="4" id="KW-1185">Reference proteome</keyword>
<dbReference type="Gene3D" id="3.40.710.10">
    <property type="entry name" value="DD-peptidase/beta-lactamase superfamily"/>
    <property type="match status" value="1"/>
</dbReference>
<dbReference type="SUPFAM" id="SSF56601">
    <property type="entry name" value="beta-lactamase/transpeptidase-like"/>
    <property type="match status" value="1"/>
</dbReference>
<dbReference type="PANTHER" id="PTHR43319:SF3">
    <property type="entry name" value="BETA-LACTAMASE-RELATED DOMAIN-CONTAINING PROTEIN"/>
    <property type="match status" value="1"/>
</dbReference>
<dbReference type="PANTHER" id="PTHR43319">
    <property type="entry name" value="BETA-LACTAMASE-RELATED"/>
    <property type="match status" value="1"/>
</dbReference>
<dbReference type="InterPro" id="IPR001466">
    <property type="entry name" value="Beta-lactam-related"/>
</dbReference>
<keyword evidence="1" id="KW-1133">Transmembrane helix</keyword>
<comment type="caution">
    <text evidence="3">The sequence shown here is derived from an EMBL/GenBank/DDBJ whole genome shotgun (WGS) entry which is preliminary data.</text>
</comment>
<dbReference type="AlphaFoldDB" id="A0A8H7S837"/>
<dbReference type="OrthoDB" id="5946976at2759"/>
<keyword evidence="1" id="KW-0472">Membrane</keyword>
<feature type="transmembrane region" description="Helical" evidence="1">
    <location>
        <begin position="31"/>
        <end position="50"/>
    </location>
</feature>